<name>A0A818I474_9BILA</name>
<dbReference type="InterPro" id="IPR036705">
    <property type="entry name" value="Ribosyl_crysJ1_sf"/>
</dbReference>
<evidence type="ECO:0000313" key="2">
    <source>
        <dbReference type="EMBL" id="CAF3513374.1"/>
    </source>
</evidence>
<comment type="caution">
    <text evidence="2">The sequence shown here is derived from an EMBL/GenBank/DDBJ whole genome shotgun (WGS) entry which is preliminary data.</text>
</comment>
<reference evidence="2" key="1">
    <citation type="submission" date="2021-02" db="EMBL/GenBank/DDBJ databases">
        <authorList>
            <person name="Nowell W R."/>
        </authorList>
    </citation>
    <scope>NUCLEOTIDE SEQUENCE</scope>
</reference>
<dbReference type="OrthoDB" id="10026658at2759"/>
<dbReference type="SUPFAM" id="SSF101478">
    <property type="entry name" value="ADP-ribosylglycohydrolase"/>
    <property type="match status" value="1"/>
</dbReference>
<dbReference type="Gene3D" id="1.10.4080.10">
    <property type="entry name" value="ADP-ribosylation/Crystallin J1"/>
    <property type="match status" value="1"/>
</dbReference>
<evidence type="ECO:0000313" key="3">
    <source>
        <dbReference type="Proteomes" id="UP000663823"/>
    </source>
</evidence>
<evidence type="ECO:0000313" key="1">
    <source>
        <dbReference type="EMBL" id="CAF1219441.1"/>
    </source>
</evidence>
<dbReference type="EMBL" id="CAJOAX010000116">
    <property type="protein sequence ID" value="CAF3513374.1"/>
    <property type="molecule type" value="Genomic_DNA"/>
</dbReference>
<dbReference type="EMBL" id="CAJNOO010001952">
    <property type="protein sequence ID" value="CAF1219441.1"/>
    <property type="molecule type" value="Genomic_DNA"/>
</dbReference>
<proteinExistence type="predicted"/>
<dbReference type="InterPro" id="IPR005502">
    <property type="entry name" value="Ribosyl_crysJ1"/>
</dbReference>
<dbReference type="Pfam" id="PF03747">
    <property type="entry name" value="ADP_ribosyl_GH"/>
    <property type="match status" value="1"/>
</dbReference>
<organism evidence="2 3">
    <name type="scientific">Rotaria sordida</name>
    <dbReference type="NCBI Taxonomy" id="392033"/>
    <lineage>
        <taxon>Eukaryota</taxon>
        <taxon>Metazoa</taxon>
        <taxon>Spiralia</taxon>
        <taxon>Gnathifera</taxon>
        <taxon>Rotifera</taxon>
        <taxon>Eurotatoria</taxon>
        <taxon>Bdelloidea</taxon>
        <taxon>Philodinida</taxon>
        <taxon>Philodinidae</taxon>
        <taxon>Rotaria</taxon>
    </lineage>
</organism>
<protein>
    <submittedName>
        <fullName evidence="2">Uncharacterized protein</fullName>
    </submittedName>
</protein>
<dbReference type="Proteomes" id="UP000663823">
    <property type="component" value="Unassembled WGS sequence"/>
</dbReference>
<dbReference type="Proteomes" id="UP000663882">
    <property type="component" value="Unassembled WGS sequence"/>
</dbReference>
<accession>A0A818I474</accession>
<sequence length="285" mass="31966">MAQSFDTCEHMMLGQAVVDSFGASTNMALGLSKSLQKRKAFDGAHVMSHYLYFYHLSKHSIGKTTELVYEELKATITKPPHKLTREQFKFPIEKIHSASRSAHEQLNGLSSGCNPAQRSFPLACCRWIDDNDLFQISCDEAHLTHFSTTAGQASALTNLICRRLIKGDQWNDAIRTAFSTAPDLLGEIREIQDRYENDTRLNSRLPAGYAPNTLHTALYCVTKANSFKSALNHAHELDKTYCPIIVGILAGARWGVPSSMLDKSPKDKLKDIRQVAKCFTDEWKK</sequence>
<dbReference type="AlphaFoldDB" id="A0A818I474"/>
<gene>
    <name evidence="2" type="ORF">OTI717_LOCUS2391</name>
    <name evidence="1" type="ORF">RFH988_LOCUS25561</name>
</gene>